<dbReference type="AlphaFoldDB" id="A0A0F9ET11"/>
<comment type="caution">
    <text evidence="1">The sequence shown here is derived from an EMBL/GenBank/DDBJ whole genome shotgun (WGS) entry which is preliminary data.</text>
</comment>
<sequence>MELREAYCVMQAASGIEKGDTVRVIRTTKKDEMGYNGSPTNCVKTVSTVIEVQEADGIELRNTDIPASHGTYWFPFFALEIVEKAKPEKMITINGKDWSEKTIAEALRNHAK</sequence>
<protein>
    <submittedName>
        <fullName evidence="1">Uncharacterized protein</fullName>
    </submittedName>
</protein>
<accession>A0A0F9ET11</accession>
<dbReference type="EMBL" id="LAZR01023830">
    <property type="protein sequence ID" value="KKL77169.1"/>
    <property type="molecule type" value="Genomic_DNA"/>
</dbReference>
<reference evidence="1" key="1">
    <citation type="journal article" date="2015" name="Nature">
        <title>Complex archaea that bridge the gap between prokaryotes and eukaryotes.</title>
        <authorList>
            <person name="Spang A."/>
            <person name="Saw J.H."/>
            <person name="Jorgensen S.L."/>
            <person name="Zaremba-Niedzwiedzka K."/>
            <person name="Martijn J."/>
            <person name="Lind A.E."/>
            <person name="van Eijk R."/>
            <person name="Schleper C."/>
            <person name="Guy L."/>
            <person name="Ettema T.J."/>
        </authorList>
    </citation>
    <scope>NUCLEOTIDE SEQUENCE</scope>
</reference>
<organism evidence="1">
    <name type="scientific">marine sediment metagenome</name>
    <dbReference type="NCBI Taxonomy" id="412755"/>
    <lineage>
        <taxon>unclassified sequences</taxon>
        <taxon>metagenomes</taxon>
        <taxon>ecological metagenomes</taxon>
    </lineage>
</organism>
<name>A0A0F9ET11_9ZZZZ</name>
<proteinExistence type="predicted"/>
<evidence type="ECO:0000313" key="1">
    <source>
        <dbReference type="EMBL" id="KKL77169.1"/>
    </source>
</evidence>
<gene>
    <name evidence="1" type="ORF">LCGC14_2037550</name>
</gene>